<gene>
    <name evidence="2" type="ORF">F5050DRAFT_1802727</name>
</gene>
<reference evidence="2" key="1">
    <citation type="submission" date="2022-08" db="EMBL/GenBank/DDBJ databases">
        <authorList>
            <consortium name="DOE Joint Genome Institute"/>
            <person name="Min B."/>
            <person name="Riley R."/>
            <person name="Sierra-Patev S."/>
            <person name="Naranjo-Ortiz M."/>
            <person name="Looney B."/>
            <person name="Konkel Z."/>
            <person name="Slot J.C."/>
            <person name="Sakamoto Y."/>
            <person name="Steenwyk J.L."/>
            <person name="Rokas A."/>
            <person name="Carro J."/>
            <person name="Camarero S."/>
            <person name="Ferreira P."/>
            <person name="Molpeceres G."/>
            <person name="Ruiz-Duenas F.J."/>
            <person name="Serrano A."/>
            <person name="Henrissat B."/>
            <person name="Drula E."/>
            <person name="Hughes K.W."/>
            <person name="Mata J.L."/>
            <person name="Ishikawa N.K."/>
            <person name="Vargas-Isla R."/>
            <person name="Ushijima S."/>
            <person name="Smith C.A."/>
            <person name="Ahrendt S."/>
            <person name="Andreopoulos W."/>
            <person name="He G."/>
            <person name="Labutti K."/>
            <person name="Lipzen A."/>
            <person name="Ng V."/>
            <person name="Sandor L."/>
            <person name="Barry K."/>
            <person name="Martinez A.T."/>
            <person name="Xiao Y."/>
            <person name="Gibbons J.G."/>
            <person name="Terashima K."/>
            <person name="Hibbett D.S."/>
            <person name="Grigoriev I.V."/>
        </authorList>
    </citation>
    <scope>NUCLEOTIDE SEQUENCE</scope>
    <source>
        <strain evidence="2">TFB10827</strain>
    </source>
</reference>
<dbReference type="EMBL" id="MU790505">
    <property type="protein sequence ID" value="KAJ4001885.1"/>
    <property type="molecule type" value="Genomic_DNA"/>
</dbReference>
<accession>A0ABQ8QTN6</accession>
<evidence type="ECO:0000313" key="3">
    <source>
        <dbReference type="Proteomes" id="UP001163828"/>
    </source>
</evidence>
<sequence>MVSGLSFTSFTNPYNLSGLLYLKSVTANTITNIIIPVESQNIYVHTSMPTTYNQQTNLSANSHSSLNSSSTLAIQDADSSIVLSDLLRSGETSRLRRRGAVRLDNIHRHEESRTSNNTTASLDEEETYFQLYCRECECDTPAHQSLPVSLPQPSFCPSPFPQPLPQPTNLNGKDFAFQPRNRERTLIHHRVMAQRLPHIDASLHVHPPSSSTYPPSSAQVIAFLIRASSGMDNNDPDTENGVMVWTSVSEPVEGIVIPMHYEDDPNERIGTPNENDSRFMNIDELARRRPGPISTACMCKREVVGCAVCGSPLGMRYTPCLSAMNKIFPPPLDVPSSPILPQGFIQPNSTYLPTSHARTLIDPDTIRHRSRVAEYLLSMTTPRSTRTNPSAAPSPPDTIHLTPELNNGIEQGRQFEVSIFPRVVPSPDHRNTPTISRVHQAVSTGSRIQDDSPDDDENVPEQSNEMADTETDTDNDTDDGQNDDHYRLPMITQTGQDSIPFSGHWTYETPTKHVYRFFAEAVIPERHSKGMTSAQGFSPLFDWRKLYASLYGLGQRNDHETQTSNEDVGNRSSCG</sequence>
<protein>
    <submittedName>
        <fullName evidence="2">Uncharacterized protein</fullName>
    </submittedName>
</protein>
<feature type="region of interest" description="Disordered" evidence="1">
    <location>
        <begin position="381"/>
        <end position="401"/>
    </location>
</feature>
<comment type="caution">
    <text evidence="2">The sequence shown here is derived from an EMBL/GenBank/DDBJ whole genome shotgun (WGS) entry which is preliminary data.</text>
</comment>
<feature type="compositionally biased region" description="Polar residues" evidence="1">
    <location>
        <begin position="432"/>
        <end position="447"/>
    </location>
</feature>
<dbReference type="Proteomes" id="UP001163828">
    <property type="component" value="Unassembled WGS sequence"/>
</dbReference>
<proteinExistence type="predicted"/>
<evidence type="ECO:0000313" key="2">
    <source>
        <dbReference type="EMBL" id="KAJ4001885.1"/>
    </source>
</evidence>
<feature type="region of interest" description="Disordered" evidence="1">
    <location>
        <begin position="424"/>
        <end position="486"/>
    </location>
</feature>
<evidence type="ECO:0000256" key="1">
    <source>
        <dbReference type="SAM" id="MobiDB-lite"/>
    </source>
</evidence>
<feature type="compositionally biased region" description="Polar residues" evidence="1">
    <location>
        <begin position="381"/>
        <end position="391"/>
    </location>
</feature>
<keyword evidence="3" id="KW-1185">Reference proteome</keyword>
<feature type="compositionally biased region" description="Acidic residues" evidence="1">
    <location>
        <begin position="467"/>
        <end position="481"/>
    </location>
</feature>
<name>A0ABQ8QTN6_9AGAR</name>
<organism evidence="2 3">
    <name type="scientific">Lentinula boryana</name>
    <dbReference type="NCBI Taxonomy" id="40481"/>
    <lineage>
        <taxon>Eukaryota</taxon>
        <taxon>Fungi</taxon>
        <taxon>Dikarya</taxon>
        <taxon>Basidiomycota</taxon>
        <taxon>Agaricomycotina</taxon>
        <taxon>Agaricomycetes</taxon>
        <taxon>Agaricomycetidae</taxon>
        <taxon>Agaricales</taxon>
        <taxon>Marasmiineae</taxon>
        <taxon>Omphalotaceae</taxon>
        <taxon>Lentinula</taxon>
    </lineage>
</organism>